<dbReference type="AlphaFoldDB" id="A0A9P6Q1B0"/>
<sequence>MPDEGANEDDYESDDVGPQFFDRAGAIRLCDEVFQCTPKEAHLQVMACMVEKRDCVMIAPCGWGKTLSFFLPMVVFPKRIIAIISPMTALMNDQIAKLVKANIPHIVLSGETLGNINHNTITSIANGDYRAVFISPEVIFGSWKTSELVRELWYSDPWRKRLLAIVVDEVHCIEKWGDKFRSHYDCLGDLRTFSPNVPFVGLTATPTADALARTNEALFLTDAKEIHVMDIHENVRLEVHTQPATEPARQLGKLLGNEKTVVYFEKVSPLLSVHQSLLSMRPDLRDKIGVYYSALTPSIKDRTMSSFIKGEIQVLLATAAAGMDWDIPEIIQVIQYGFPRDMPSMVKRFGRAGRNRSLQGYGILFAPPVTFKHPMDRSVRQYMRAGARGTQQTCRWLLLDCLFGQSSNIRVNCCDVCYMVDRSNKQPVSPTTHRAFAEPCRPKWPRRSAKEKELALKTLFAWRKEMFNKWVAKRPMAGHEHSLLPDTVAVKIAQNFSRAGEFEEVKALAWSCEWTPRLKLGYNPFTEIARVLSTLNKDIDDITKRGVLMGAVSMPAPFEDELHSDLEESDDEDIMPLSA</sequence>
<dbReference type="SMART" id="SM00490">
    <property type="entry name" value="HELICc"/>
    <property type="match status" value="1"/>
</dbReference>
<reference evidence="8" key="1">
    <citation type="journal article" date="2020" name="Fungal Divers.">
        <title>Resolving the Mortierellaceae phylogeny through synthesis of multi-gene phylogenetics and phylogenomics.</title>
        <authorList>
            <person name="Vandepol N."/>
            <person name="Liber J."/>
            <person name="Desiro A."/>
            <person name="Na H."/>
            <person name="Kennedy M."/>
            <person name="Barry K."/>
            <person name="Grigoriev I.V."/>
            <person name="Miller A.N."/>
            <person name="O'Donnell K."/>
            <person name="Stajich J.E."/>
            <person name="Bonito G."/>
        </authorList>
    </citation>
    <scope>NUCLEOTIDE SEQUENCE</scope>
    <source>
        <strain evidence="8">BC1065</strain>
    </source>
</reference>
<dbReference type="Proteomes" id="UP000807716">
    <property type="component" value="Unassembled WGS sequence"/>
</dbReference>
<dbReference type="SUPFAM" id="SSF52540">
    <property type="entry name" value="P-loop containing nucleoside triphosphate hydrolases"/>
    <property type="match status" value="1"/>
</dbReference>
<evidence type="ECO:0000313" key="9">
    <source>
        <dbReference type="Proteomes" id="UP000807716"/>
    </source>
</evidence>
<accession>A0A9P6Q1B0</accession>
<dbReference type="InterPro" id="IPR011545">
    <property type="entry name" value="DEAD/DEAH_box_helicase_dom"/>
</dbReference>
<evidence type="ECO:0000259" key="6">
    <source>
        <dbReference type="PROSITE" id="PS51192"/>
    </source>
</evidence>
<evidence type="ECO:0000256" key="3">
    <source>
        <dbReference type="ARBA" id="ARBA00022840"/>
    </source>
</evidence>
<dbReference type="PROSITE" id="PS51192">
    <property type="entry name" value="HELICASE_ATP_BIND_1"/>
    <property type="match status" value="1"/>
</dbReference>
<keyword evidence="3" id="KW-0067">ATP-binding</keyword>
<dbReference type="GO" id="GO:0003676">
    <property type="term" value="F:nucleic acid binding"/>
    <property type="evidence" value="ECO:0007669"/>
    <property type="project" value="InterPro"/>
</dbReference>
<dbReference type="InterPro" id="IPR014001">
    <property type="entry name" value="Helicase_ATP-bd"/>
</dbReference>
<gene>
    <name evidence="8" type="ORF">DFQ27_005743</name>
</gene>
<dbReference type="GO" id="GO:0009378">
    <property type="term" value="F:four-way junction helicase activity"/>
    <property type="evidence" value="ECO:0007669"/>
    <property type="project" value="TreeGrafter"/>
</dbReference>
<organism evidence="8 9">
    <name type="scientific">Actinomortierella ambigua</name>
    <dbReference type="NCBI Taxonomy" id="1343610"/>
    <lineage>
        <taxon>Eukaryota</taxon>
        <taxon>Fungi</taxon>
        <taxon>Fungi incertae sedis</taxon>
        <taxon>Mucoromycota</taxon>
        <taxon>Mortierellomycotina</taxon>
        <taxon>Mortierellomycetes</taxon>
        <taxon>Mortierellales</taxon>
        <taxon>Mortierellaceae</taxon>
        <taxon>Actinomortierella</taxon>
    </lineage>
</organism>
<evidence type="ECO:0000313" key="8">
    <source>
        <dbReference type="EMBL" id="KAG0256442.1"/>
    </source>
</evidence>
<name>A0A9P6Q1B0_9FUNG</name>
<dbReference type="EC" id="5.6.2.4" evidence="5"/>
<dbReference type="GO" id="GO:0043138">
    <property type="term" value="F:3'-5' DNA helicase activity"/>
    <property type="evidence" value="ECO:0007669"/>
    <property type="project" value="UniProtKB-EC"/>
</dbReference>
<dbReference type="SMART" id="SM00487">
    <property type="entry name" value="DEXDc"/>
    <property type="match status" value="1"/>
</dbReference>
<dbReference type="InterPro" id="IPR001650">
    <property type="entry name" value="Helicase_C-like"/>
</dbReference>
<comment type="caution">
    <text evidence="8">The sequence shown here is derived from an EMBL/GenBank/DDBJ whole genome shotgun (WGS) entry which is preliminary data.</text>
</comment>
<dbReference type="GO" id="GO:0005694">
    <property type="term" value="C:chromosome"/>
    <property type="evidence" value="ECO:0007669"/>
    <property type="project" value="TreeGrafter"/>
</dbReference>
<dbReference type="EMBL" id="JAAAJB010000410">
    <property type="protein sequence ID" value="KAG0256442.1"/>
    <property type="molecule type" value="Genomic_DNA"/>
</dbReference>
<evidence type="ECO:0000256" key="5">
    <source>
        <dbReference type="ARBA" id="ARBA00034808"/>
    </source>
</evidence>
<keyword evidence="9" id="KW-1185">Reference proteome</keyword>
<proteinExistence type="inferred from homology"/>
<protein>
    <recommendedName>
        <fullName evidence="5">DNA 3'-5' helicase</fullName>
        <ecNumber evidence="5">5.6.2.4</ecNumber>
    </recommendedName>
</protein>
<keyword evidence="2" id="KW-0547">Nucleotide-binding</keyword>
<feature type="domain" description="Helicase C-terminal" evidence="7">
    <location>
        <begin position="247"/>
        <end position="398"/>
    </location>
</feature>
<dbReference type="GO" id="GO:0005737">
    <property type="term" value="C:cytoplasm"/>
    <property type="evidence" value="ECO:0007669"/>
    <property type="project" value="TreeGrafter"/>
</dbReference>
<dbReference type="Gene3D" id="3.40.50.300">
    <property type="entry name" value="P-loop containing nucleotide triphosphate hydrolases"/>
    <property type="match status" value="2"/>
</dbReference>
<dbReference type="PANTHER" id="PTHR13710:SF120">
    <property type="entry name" value="BIFUNCTIONAL 3'-5' EXONUCLEASE_ATP-DEPENDENT HELICASE WRN"/>
    <property type="match status" value="1"/>
</dbReference>
<evidence type="ECO:0000259" key="7">
    <source>
        <dbReference type="PROSITE" id="PS51194"/>
    </source>
</evidence>
<feature type="domain" description="Helicase ATP-binding" evidence="6">
    <location>
        <begin position="46"/>
        <end position="224"/>
    </location>
</feature>
<dbReference type="PANTHER" id="PTHR13710">
    <property type="entry name" value="DNA HELICASE RECQ FAMILY MEMBER"/>
    <property type="match status" value="1"/>
</dbReference>
<evidence type="ECO:0000256" key="4">
    <source>
        <dbReference type="ARBA" id="ARBA00034617"/>
    </source>
</evidence>
<comment type="catalytic activity">
    <reaction evidence="4">
        <text>Couples ATP hydrolysis with the unwinding of duplex DNA by translocating in the 3'-5' direction.</text>
        <dbReference type="EC" id="5.6.2.4"/>
    </reaction>
</comment>
<dbReference type="GO" id="GO:0005524">
    <property type="term" value="F:ATP binding"/>
    <property type="evidence" value="ECO:0007669"/>
    <property type="project" value="UniProtKB-KW"/>
</dbReference>
<dbReference type="Pfam" id="PF00270">
    <property type="entry name" value="DEAD"/>
    <property type="match status" value="1"/>
</dbReference>
<dbReference type="OrthoDB" id="10261556at2759"/>
<dbReference type="GO" id="GO:0000724">
    <property type="term" value="P:double-strand break repair via homologous recombination"/>
    <property type="evidence" value="ECO:0007669"/>
    <property type="project" value="TreeGrafter"/>
</dbReference>
<evidence type="ECO:0000256" key="1">
    <source>
        <dbReference type="ARBA" id="ARBA00005446"/>
    </source>
</evidence>
<dbReference type="GO" id="GO:0005634">
    <property type="term" value="C:nucleus"/>
    <property type="evidence" value="ECO:0007669"/>
    <property type="project" value="TreeGrafter"/>
</dbReference>
<dbReference type="PROSITE" id="PS51194">
    <property type="entry name" value="HELICASE_CTER"/>
    <property type="match status" value="1"/>
</dbReference>
<dbReference type="Pfam" id="PF00271">
    <property type="entry name" value="Helicase_C"/>
    <property type="match status" value="1"/>
</dbReference>
<evidence type="ECO:0000256" key="2">
    <source>
        <dbReference type="ARBA" id="ARBA00022741"/>
    </source>
</evidence>
<comment type="similarity">
    <text evidence="1">Belongs to the helicase family. RecQ subfamily.</text>
</comment>
<dbReference type="InterPro" id="IPR027417">
    <property type="entry name" value="P-loop_NTPase"/>
</dbReference>